<comment type="pathway">
    <text evidence="1">Lipid metabolism.</text>
</comment>
<evidence type="ECO:0000256" key="1">
    <source>
        <dbReference type="ARBA" id="ARBA00005189"/>
    </source>
</evidence>
<feature type="domain" description="Trans-2-enoyl-CoA reductase catalytic" evidence="11">
    <location>
        <begin position="3"/>
        <end position="57"/>
    </location>
</feature>
<dbReference type="Gene3D" id="3.40.50.720">
    <property type="entry name" value="NAD(P)-binding Rossmann-like Domain"/>
    <property type="match status" value="1"/>
</dbReference>
<dbReference type="InterPro" id="IPR024906">
    <property type="entry name" value="Eno_Rdtase_FAD-bd_dom"/>
</dbReference>
<evidence type="ECO:0000256" key="6">
    <source>
        <dbReference type="ARBA" id="ARBA00023002"/>
    </source>
</evidence>
<dbReference type="GO" id="GO:0004318">
    <property type="term" value="F:enoyl-[acyl-carrier-protein] reductase (NADH) activity"/>
    <property type="evidence" value="ECO:0007669"/>
    <property type="project" value="TreeGrafter"/>
</dbReference>
<gene>
    <name evidence="12" type="ORF">UFOPK3139_02717</name>
</gene>
<dbReference type="GO" id="GO:0051287">
    <property type="term" value="F:NAD binding"/>
    <property type="evidence" value="ECO:0007669"/>
    <property type="project" value="TreeGrafter"/>
</dbReference>
<evidence type="ECO:0000259" key="10">
    <source>
        <dbReference type="Pfam" id="PF07055"/>
    </source>
</evidence>
<dbReference type="PANTHER" id="PTHR37480:SF1">
    <property type="entry name" value="ENOYL-[ACYL-CARRIER-PROTEIN] REDUCTASE [NADH]"/>
    <property type="match status" value="1"/>
</dbReference>
<keyword evidence="8" id="KW-0443">Lipid metabolism</keyword>
<protein>
    <recommendedName>
        <fullName evidence="3">trans-2-enoyl-CoA reductase (NAD(+))</fullName>
        <ecNumber evidence="3">1.3.1.44</ecNumber>
    </recommendedName>
</protein>
<dbReference type="GO" id="GO:0006633">
    <property type="term" value="P:fatty acid biosynthetic process"/>
    <property type="evidence" value="ECO:0007669"/>
    <property type="project" value="UniProtKB-KW"/>
</dbReference>
<evidence type="ECO:0000256" key="4">
    <source>
        <dbReference type="ARBA" id="ARBA00022516"/>
    </source>
</evidence>
<evidence type="ECO:0000256" key="3">
    <source>
        <dbReference type="ARBA" id="ARBA00011983"/>
    </source>
</evidence>
<evidence type="ECO:0000259" key="11">
    <source>
        <dbReference type="Pfam" id="PF12241"/>
    </source>
</evidence>
<feature type="domain" description="Enoyl reductase FAD binding" evidence="10">
    <location>
        <begin position="66"/>
        <end position="127"/>
    </location>
</feature>
<dbReference type="InterPro" id="IPR010758">
    <property type="entry name" value="Trans-2-enoyl-CoA_reductase"/>
</dbReference>
<keyword evidence="4" id="KW-0444">Lipid biosynthesis</keyword>
<dbReference type="PANTHER" id="PTHR37480">
    <property type="entry name" value="ENOYL-[ACYL-CARRIER-PROTEIN] REDUCTASE [NADH]"/>
    <property type="match status" value="1"/>
</dbReference>
<evidence type="ECO:0000313" key="12">
    <source>
        <dbReference type="EMBL" id="CAB4836000.1"/>
    </source>
</evidence>
<evidence type="ECO:0000256" key="5">
    <source>
        <dbReference type="ARBA" id="ARBA00022832"/>
    </source>
</evidence>
<evidence type="ECO:0000256" key="2">
    <source>
        <dbReference type="ARBA" id="ARBA00011245"/>
    </source>
</evidence>
<name>A0A6J7ATH4_9ZZZZ</name>
<accession>A0A6J7ATH4</accession>
<proteinExistence type="predicted"/>
<dbReference type="EMBL" id="CAFABA010000155">
    <property type="protein sequence ID" value="CAB4836000.1"/>
    <property type="molecule type" value="Genomic_DNA"/>
</dbReference>
<keyword evidence="6" id="KW-0560">Oxidoreductase</keyword>
<evidence type="ECO:0000256" key="7">
    <source>
        <dbReference type="ARBA" id="ARBA00023027"/>
    </source>
</evidence>
<comment type="subunit">
    <text evidence="2">Monomer.</text>
</comment>
<keyword evidence="9" id="KW-0275">Fatty acid biosynthesis</keyword>
<dbReference type="EC" id="1.3.1.44" evidence="3"/>
<dbReference type="Pfam" id="PF12241">
    <property type="entry name" value="Enoyl_reductase"/>
    <property type="match status" value="1"/>
</dbReference>
<organism evidence="12">
    <name type="scientific">freshwater metagenome</name>
    <dbReference type="NCBI Taxonomy" id="449393"/>
    <lineage>
        <taxon>unclassified sequences</taxon>
        <taxon>metagenomes</taxon>
        <taxon>ecological metagenomes</taxon>
    </lineage>
</organism>
<dbReference type="GO" id="GO:0050343">
    <property type="term" value="F:trans-2-enoyl-CoA reductase (NADH) activity"/>
    <property type="evidence" value="ECO:0007669"/>
    <property type="project" value="UniProtKB-EC"/>
</dbReference>
<dbReference type="AlphaFoldDB" id="A0A6J7ATH4"/>
<keyword evidence="5" id="KW-0276">Fatty acid metabolism</keyword>
<keyword evidence="7" id="KW-0520">NAD</keyword>
<reference evidence="12" key="1">
    <citation type="submission" date="2020-05" db="EMBL/GenBank/DDBJ databases">
        <authorList>
            <person name="Chiriac C."/>
            <person name="Salcher M."/>
            <person name="Ghai R."/>
            <person name="Kavagutti S V."/>
        </authorList>
    </citation>
    <scope>NUCLEOTIDE SEQUENCE</scope>
</reference>
<evidence type="ECO:0000256" key="8">
    <source>
        <dbReference type="ARBA" id="ARBA00023098"/>
    </source>
</evidence>
<dbReference type="Pfam" id="PF07055">
    <property type="entry name" value="Eno-Rase_FAD_bd"/>
    <property type="match status" value="1"/>
</dbReference>
<evidence type="ECO:0000256" key="9">
    <source>
        <dbReference type="ARBA" id="ARBA00023160"/>
    </source>
</evidence>
<sequence>MRASGGRAFVSVNKAIATQASTAIPAVPLYMSLLFKVMKAKDVHEGAIEQIVRLFDQLGHSGSLNLDADGRLRLDDREMRADIQEAVATLWTVIDTEHLAMQSDFEGFRRDFHRLFGFDVSGVDYDVAVETDIALPA</sequence>
<dbReference type="InterPro" id="IPR024910">
    <property type="entry name" value="Enoyl-CoA_Rdtase_cat_dom"/>
</dbReference>